<evidence type="ECO:0000313" key="1">
    <source>
        <dbReference type="EMBL" id="MBD2736204.1"/>
    </source>
</evidence>
<dbReference type="RefSeq" id="WP_190956847.1">
    <property type="nucleotide sequence ID" value="NZ_JACJTU010000019.1"/>
</dbReference>
<reference evidence="1 2" key="1">
    <citation type="journal article" date="2020" name="ISME J.">
        <title>Comparative genomics reveals insights into cyanobacterial evolution and habitat adaptation.</title>
        <authorList>
            <person name="Chen M.Y."/>
            <person name="Teng W.K."/>
            <person name="Zhao L."/>
            <person name="Hu C.X."/>
            <person name="Zhou Y.K."/>
            <person name="Han B.P."/>
            <person name="Song L.R."/>
            <person name="Shu W.S."/>
        </authorList>
    </citation>
    <scope>NUCLEOTIDE SEQUENCE [LARGE SCALE GENOMIC DNA]</scope>
    <source>
        <strain evidence="1 2">FACHB-159</strain>
    </source>
</reference>
<comment type="caution">
    <text evidence="1">The sequence shown here is derived from an EMBL/GenBank/DDBJ whole genome shotgun (WGS) entry which is preliminary data.</text>
</comment>
<proteinExistence type="predicted"/>
<name>A0ABR8K9P6_9NOSO</name>
<keyword evidence="2" id="KW-1185">Reference proteome</keyword>
<dbReference type="SUPFAM" id="SSF143100">
    <property type="entry name" value="TTHA1013/TTHA0281-like"/>
    <property type="match status" value="1"/>
</dbReference>
<gene>
    <name evidence="1" type="ORF">H6H03_20290</name>
</gene>
<protein>
    <submittedName>
        <fullName evidence="1">Type II toxin-antitoxin system HicB family antitoxin</fullName>
    </submittedName>
</protein>
<evidence type="ECO:0000313" key="2">
    <source>
        <dbReference type="Proteomes" id="UP000637383"/>
    </source>
</evidence>
<dbReference type="InterPro" id="IPR035069">
    <property type="entry name" value="TTHA1013/TTHA0281-like"/>
</dbReference>
<dbReference type="Gene3D" id="3.30.160.250">
    <property type="match status" value="1"/>
</dbReference>
<sequence length="78" mass="8976">MKNEKLSNYHINISYSEKEQGYIADIPDLKYCSVFDLTEEEAISEILQAKAAWLDAAKIEGKPIVEPRYRPAIYQIVL</sequence>
<accession>A0ABR8K9P6</accession>
<dbReference type="Proteomes" id="UP000637383">
    <property type="component" value="Unassembled WGS sequence"/>
</dbReference>
<dbReference type="EMBL" id="JACJTU010000019">
    <property type="protein sequence ID" value="MBD2736204.1"/>
    <property type="molecule type" value="Genomic_DNA"/>
</dbReference>
<organism evidence="1 2">
    <name type="scientific">Nostoc paludosum FACHB-159</name>
    <dbReference type="NCBI Taxonomy" id="2692908"/>
    <lineage>
        <taxon>Bacteria</taxon>
        <taxon>Bacillati</taxon>
        <taxon>Cyanobacteriota</taxon>
        <taxon>Cyanophyceae</taxon>
        <taxon>Nostocales</taxon>
        <taxon>Nostocaceae</taxon>
        <taxon>Nostoc</taxon>
    </lineage>
</organism>